<dbReference type="EMBL" id="BMXS01000082">
    <property type="protein sequence ID" value="GGY12832.1"/>
    <property type="molecule type" value="Genomic_DNA"/>
</dbReference>
<organism evidence="1 2">
    <name type="scientific">Litchfieldella qijiaojingensis</name>
    <dbReference type="NCBI Taxonomy" id="980347"/>
    <lineage>
        <taxon>Bacteria</taxon>
        <taxon>Pseudomonadati</taxon>
        <taxon>Pseudomonadota</taxon>
        <taxon>Gammaproteobacteria</taxon>
        <taxon>Oceanospirillales</taxon>
        <taxon>Halomonadaceae</taxon>
        <taxon>Litchfieldella</taxon>
    </lineage>
</organism>
<reference evidence="2" key="1">
    <citation type="journal article" date="2019" name="Int. J. Syst. Evol. Microbiol.">
        <title>The Global Catalogue of Microorganisms (GCM) 10K type strain sequencing project: providing services to taxonomists for standard genome sequencing and annotation.</title>
        <authorList>
            <consortium name="The Broad Institute Genomics Platform"/>
            <consortium name="The Broad Institute Genome Sequencing Center for Infectious Disease"/>
            <person name="Wu L."/>
            <person name="Ma J."/>
        </authorList>
    </citation>
    <scope>NUCLEOTIDE SEQUENCE [LARGE SCALE GENOMIC DNA]</scope>
    <source>
        <strain evidence="2">KCTC 22228</strain>
    </source>
</reference>
<evidence type="ECO:0000313" key="1">
    <source>
        <dbReference type="EMBL" id="GGY12832.1"/>
    </source>
</evidence>
<sequence length="54" mass="5813">MIHIVKEHLKLEALSWKLEGNPVIEVTHSASSLRLTAIGTVGQSFQDKAKGGDA</sequence>
<protein>
    <submittedName>
        <fullName evidence="1">Uncharacterized protein</fullName>
    </submittedName>
</protein>
<keyword evidence="2" id="KW-1185">Reference proteome</keyword>
<comment type="caution">
    <text evidence="1">The sequence shown here is derived from an EMBL/GenBank/DDBJ whole genome shotgun (WGS) entry which is preliminary data.</text>
</comment>
<dbReference type="Proteomes" id="UP000653056">
    <property type="component" value="Unassembled WGS sequence"/>
</dbReference>
<name>A0ABQ2ZH50_9GAMM</name>
<gene>
    <name evidence="1" type="ORF">GCM10007160_43830</name>
</gene>
<proteinExistence type="predicted"/>
<accession>A0ABQ2ZH50</accession>
<evidence type="ECO:0000313" key="2">
    <source>
        <dbReference type="Proteomes" id="UP000653056"/>
    </source>
</evidence>